<keyword evidence="2" id="KW-1185">Reference proteome</keyword>
<evidence type="ECO:0000313" key="1">
    <source>
        <dbReference type="EMBL" id="OCK44059.1"/>
    </source>
</evidence>
<dbReference type="OrthoDB" id="1119488at2"/>
<dbReference type="InterPro" id="IPR046144">
    <property type="entry name" value="DUF6146"/>
</dbReference>
<comment type="caution">
    <text evidence="1">The sequence shown here is derived from an EMBL/GenBank/DDBJ whole genome shotgun (WGS) entry which is preliminary data.</text>
</comment>
<evidence type="ECO:0000313" key="2">
    <source>
        <dbReference type="Proteomes" id="UP000093186"/>
    </source>
</evidence>
<evidence type="ECO:0008006" key="3">
    <source>
        <dbReference type="Google" id="ProtNLM"/>
    </source>
</evidence>
<name>A0A1B9Y2T3_9FLAO</name>
<reference evidence="1 2" key="1">
    <citation type="submission" date="2016-06" db="EMBL/GenBank/DDBJ databases">
        <title>Draft Genome Sequence of Tenacibaculum soleae UCD-KL19.</title>
        <authorList>
            <person name="Eisen J.A."/>
            <person name="Coil D.A."/>
            <person name="Lujan K.M."/>
        </authorList>
    </citation>
    <scope>NUCLEOTIDE SEQUENCE [LARGE SCALE GENOMIC DNA]</scope>
    <source>
        <strain evidence="1 2">UCD-KL19</strain>
    </source>
</reference>
<proteinExistence type="predicted"/>
<dbReference type="Proteomes" id="UP000093186">
    <property type="component" value="Unassembled WGS sequence"/>
</dbReference>
<organism evidence="1 2">
    <name type="scientific">Tenacibaculum soleae</name>
    <dbReference type="NCBI Taxonomy" id="447689"/>
    <lineage>
        <taxon>Bacteria</taxon>
        <taxon>Pseudomonadati</taxon>
        <taxon>Bacteroidota</taxon>
        <taxon>Flavobacteriia</taxon>
        <taxon>Flavobacteriales</taxon>
        <taxon>Flavobacteriaceae</taxon>
        <taxon>Tenacibaculum</taxon>
    </lineage>
</organism>
<dbReference type="AlphaFoldDB" id="A0A1B9Y2T3"/>
<dbReference type="EMBL" id="MAKX01000001">
    <property type="protein sequence ID" value="OCK44059.1"/>
    <property type="molecule type" value="Genomic_DNA"/>
</dbReference>
<dbReference type="RefSeq" id="WP_068703079.1">
    <property type="nucleotide sequence ID" value="NZ_MAKX01000001.1"/>
</dbReference>
<dbReference type="STRING" id="447689.BA195_05045"/>
<dbReference type="Pfam" id="PF19643">
    <property type="entry name" value="DUF6146"/>
    <property type="match status" value="1"/>
</dbReference>
<accession>A0A1B9Y2T3</accession>
<dbReference type="PROSITE" id="PS51257">
    <property type="entry name" value="PROKAR_LIPOPROTEIN"/>
    <property type="match status" value="1"/>
</dbReference>
<gene>
    <name evidence="1" type="ORF">BA195_05045</name>
</gene>
<protein>
    <recommendedName>
        <fullName evidence="3">Lipoprotein</fullName>
    </recommendedName>
</protein>
<sequence>MKTLKYLSAITILIIIFYACGSSSLKNKTTVKEEPVVIKNDSLEYEIIIFDVGFNNYLNTIAKPPGFHSQFYLENKNRIYVVEWNTRVDNPINFDSNIYENRIDYDLNINYGYDVNYKLFNYFEFAQRKYRMTLR</sequence>